<gene>
    <name evidence="2" type="ORF">GCM10023205_62250</name>
</gene>
<name>A0ABP9I0F0_9ACTN</name>
<feature type="domain" description="SGNH hydrolase-type esterase" evidence="1">
    <location>
        <begin position="37"/>
        <end position="200"/>
    </location>
</feature>
<dbReference type="PANTHER" id="PTHR30383:SF5">
    <property type="entry name" value="SGNH HYDROLASE-TYPE ESTERASE DOMAIN-CONTAINING PROTEIN"/>
    <property type="match status" value="1"/>
</dbReference>
<accession>A0ABP9I0F0</accession>
<sequence length="223" mass="24311">MIPEQLKQRMLAGMNAQMTMRATQFEQLPPPPGQVVFFGDSITEGGLWHEWFPGLPLVNRGIGGNTVDDLIARVDTAIADPAAVFVLVGTNDLDTSSVMELVFPRGPLLTVDEIAARMRILVAAIRERAPQAPLFVQSVMPRQAELAEMLGKLNTHYRHIAQGSGATYLDLWPALADESGGLRPDYTLDNLHLTGLGYAAWVEVLAPHVAALDLARPSDSIRH</sequence>
<dbReference type="InterPro" id="IPR008265">
    <property type="entry name" value="Lipase_GDSL_AS"/>
</dbReference>
<keyword evidence="3" id="KW-1185">Reference proteome</keyword>
<dbReference type="InterPro" id="IPR036514">
    <property type="entry name" value="SGNH_hydro_sf"/>
</dbReference>
<dbReference type="InterPro" id="IPR013830">
    <property type="entry name" value="SGNH_hydro"/>
</dbReference>
<proteinExistence type="predicted"/>
<dbReference type="Gene3D" id="3.40.50.1110">
    <property type="entry name" value="SGNH hydrolase"/>
    <property type="match status" value="1"/>
</dbReference>
<dbReference type="SUPFAM" id="SSF52266">
    <property type="entry name" value="SGNH hydrolase"/>
    <property type="match status" value="1"/>
</dbReference>
<dbReference type="Pfam" id="PF13472">
    <property type="entry name" value="Lipase_GDSL_2"/>
    <property type="match status" value="1"/>
</dbReference>
<dbReference type="RefSeq" id="WP_345679079.1">
    <property type="nucleotide sequence ID" value="NZ_BAABHS010000027.1"/>
</dbReference>
<dbReference type="EMBL" id="BAABHS010000027">
    <property type="protein sequence ID" value="GAA4983884.1"/>
    <property type="molecule type" value="Genomic_DNA"/>
</dbReference>
<evidence type="ECO:0000259" key="1">
    <source>
        <dbReference type="Pfam" id="PF13472"/>
    </source>
</evidence>
<dbReference type="PROSITE" id="PS01098">
    <property type="entry name" value="LIPASE_GDSL_SER"/>
    <property type="match status" value="1"/>
</dbReference>
<comment type="caution">
    <text evidence="2">The sequence shown here is derived from an EMBL/GenBank/DDBJ whole genome shotgun (WGS) entry which is preliminary data.</text>
</comment>
<protein>
    <recommendedName>
        <fullName evidence="1">SGNH hydrolase-type esterase domain-containing protein</fullName>
    </recommendedName>
</protein>
<evidence type="ECO:0000313" key="3">
    <source>
        <dbReference type="Proteomes" id="UP001500466"/>
    </source>
</evidence>
<dbReference type="InterPro" id="IPR051532">
    <property type="entry name" value="Ester_Hydrolysis_Enzymes"/>
</dbReference>
<dbReference type="Proteomes" id="UP001500466">
    <property type="component" value="Unassembled WGS sequence"/>
</dbReference>
<dbReference type="PANTHER" id="PTHR30383">
    <property type="entry name" value="THIOESTERASE 1/PROTEASE 1/LYSOPHOSPHOLIPASE L1"/>
    <property type="match status" value="1"/>
</dbReference>
<evidence type="ECO:0000313" key="2">
    <source>
        <dbReference type="EMBL" id="GAA4983884.1"/>
    </source>
</evidence>
<reference evidence="3" key="1">
    <citation type="journal article" date="2019" name="Int. J. Syst. Evol. Microbiol.">
        <title>The Global Catalogue of Microorganisms (GCM) 10K type strain sequencing project: providing services to taxonomists for standard genome sequencing and annotation.</title>
        <authorList>
            <consortium name="The Broad Institute Genomics Platform"/>
            <consortium name="The Broad Institute Genome Sequencing Center for Infectious Disease"/>
            <person name="Wu L."/>
            <person name="Ma J."/>
        </authorList>
    </citation>
    <scope>NUCLEOTIDE SEQUENCE [LARGE SCALE GENOMIC DNA]</scope>
    <source>
        <strain evidence="3">JCM 17986</strain>
    </source>
</reference>
<organism evidence="2 3">
    <name type="scientific">Yinghuangia aomiensis</name>
    <dbReference type="NCBI Taxonomy" id="676205"/>
    <lineage>
        <taxon>Bacteria</taxon>
        <taxon>Bacillati</taxon>
        <taxon>Actinomycetota</taxon>
        <taxon>Actinomycetes</taxon>
        <taxon>Kitasatosporales</taxon>
        <taxon>Streptomycetaceae</taxon>
        <taxon>Yinghuangia</taxon>
    </lineage>
</organism>